<proteinExistence type="predicted"/>
<dbReference type="OrthoDB" id="8525483at2"/>
<feature type="coiled-coil region" evidence="1">
    <location>
        <begin position="164"/>
        <end position="191"/>
    </location>
</feature>
<evidence type="ECO:0000259" key="2">
    <source>
        <dbReference type="Pfam" id="PF02036"/>
    </source>
</evidence>
<evidence type="ECO:0000256" key="1">
    <source>
        <dbReference type="SAM" id="Coils"/>
    </source>
</evidence>
<feature type="domain" description="SCP2" evidence="2">
    <location>
        <begin position="10"/>
        <end position="79"/>
    </location>
</feature>
<dbReference type="Pfam" id="PF02036">
    <property type="entry name" value="SCP2"/>
    <property type="match status" value="1"/>
</dbReference>
<dbReference type="GO" id="GO:0006744">
    <property type="term" value="P:ubiquinone biosynthetic process"/>
    <property type="evidence" value="ECO:0007669"/>
    <property type="project" value="InterPro"/>
</dbReference>
<dbReference type="InterPro" id="IPR003033">
    <property type="entry name" value="SCP2_sterol-bd_dom"/>
</dbReference>
<dbReference type="STRING" id="917.SAMN05216326_102176"/>
<dbReference type="InterPro" id="IPR038989">
    <property type="entry name" value="UbiJ"/>
</dbReference>
<organism evidence="3 4">
    <name type="scientific">Nitrosomonas marina</name>
    <dbReference type="NCBI Taxonomy" id="917"/>
    <lineage>
        <taxon>Bacteria</taxon>
        <taxon>Pseudomonadati</taxon>
        <taxon>Pseudomonadota</taxon>
        <taxon>Betaproteobacteria</taxon>
        <taxon>Nitrosomonadales</taxon>
        <taxon>Nitrosomonadaceae</taxon>
        <taxon>Nitrosomonas</taxon>
    </lineage>
</organism>
<evidence type="ECO:0000313" key="4">
    <source>
        <dbReference type="Proteomes" id="UP000199459"/>
    </source>
</evidence>
<sequence>MLTVFTVDQFNHILRREDWPLKRLQPFKGKTIHFRLPPILDLRLIIQENGELLQSHDQPEADVTLLIMPALLPGLIARDESVYDNIDISGDSGFENELIAIGKHIRPGIEQNLGKIIGDIPAHRVVQAGNDIFQWHINLTRNLTEAMGEYWQEEQPLLVKSGAARKTSEQIKLLQQDTDRLKARINRIIQAANADQV</sequence>
<accession>A0A1H8CAZ8</accession>
<reference evidence="3 4" key="1">
    <citation type="submission" date="2016-10" db="EMBL/GenBank/DDBJ databases">
        <authorList>
            <person name="de Groot N.N."/>
        </authorList>
    </citation>
    <scope>NUCLEOTIDE SEQUENCE [LARGE SCALE GENOMIC DNA]</scope>
    <source>
        <strain evidence="3 4">Nm22</strain>
    </source>
</reference>
<name>A0A1H8CAZ8_9PROT</name>
<dbReference type="AlphaFoldDB" id="A0A1H8CAZ8"/>
<dbReference type="PANTHER" id="PTHR38693:SF1">
    <property type="entry name" value="UBIQUINONE BIOSYNTHESIS ACCESSORY FACTOR UBIJ"/>
    <property type="match status" value="1"/>
</dbReference>
<evidence type="ECO:0000313" key="3">
    <source>
        <dbReference type="EMBL" id="SEM92206.1"/>
    </source>
</evidence>
<dbReference type="EMBL" id="FOCP01000004">
    <property type="protein sequence ID" value="SEM92206.1"/>
    <property type="molecule type" value="Genomic_DNA"/>
</dbReference>
<keyword evidence="1" id="KW-0175">Coiled coil</keyword>
<dbReference type="PANTHER" id="PTHR38693">
    <property type="entry name" value="UBIQUINONE BIOSYNTHESIS PROTEIN UBIJ"/>
    <property type="match status" value="1"/>
</dbReference>
<keyword evidence="3" id="KW-0830">Ubiquinone</keyword>
<dbReference type="RefSeq" id="WP_090628431.1">
    <property type="nucleotide sequence ID" value="NZ_FOCP01000004.1"/>
</dbReference>
<dbReference type="Proteomes" id="UP000199459">
    <property type="component" value="Unassembled WGS sequence"/>
</dbReference>
<gene>
    <name evidence="3" type="ORF">SAMN05216325_104108</name>
</gene>
<protein>
    <submittedName>
        <fullName evidence="3">Ubiquinone biosynthesis protein UbiJ</fullName>
    </submittedName>
</protein>